<evidence type="ECO:0000256" key="1">
    <source>
        <dbReference type="SAM" id="Phobius"/>
    </source>
</evidence>
<name>A0AAW1CIJ9_9HEMI</name>
<keyword evidence="3" id="KW-1185">Reference proteome</keyword>
<accession>A0AAW1CIJ9</accession>
<feature type="transmembrane region" description="Helical" evidence="1">
    <location>
        <begin position="6"/>
        <end position="26"/>
    </location>
</feature>
<feature type="transmembrane region" description="Helical" evidence="1">
    <location>
        <begin position="69"/>
        <end position="87"/>
    </location>
</feature>
<comment type="caution">
    <text evidence="2">The sequence shown here is derived from an EMBL/GenBank/DDBJ whole genome shotgun (WGS) entry which is preliminary data.</text>
</comment>
<evidence type="ECO:0000313" key="2">
    <source>
        <dbReference type="EMBL" id="KAK9498232.1"/>
    </source>
</evidence>
<sequence length="89" mass="10165">MYSLNNVFNIILLLLLNFIICIKCEININENGTSSAIKADRFKKCADGLIVPAWNPQDNLTTWDRTFRGAVYFFALLYLFLGVSIISDR</sequence>
<organism evidence="2 3">
    <name type="scientific">Rhynocoris fuscipes</name>
    <dbReference type="NCBI Taxonomy" id="488301"/>
    <lineage>
        <taxon>Eukaryota</taxon>
        <taxon>Metazoa</taxon>
        <taxon>Ecdysozoa</taxon>
        <taxon>Arthropoda</taxon>
        <taxon>Hexapoda</taxon>
        <taxon>Insecta</taxon>
        <taxon>Pterygota</taxon>
        <taxon>Neoptera</taxon>
        <taxon>Paraneoptera</taxon>
        <taxon>Hemiptera</taxon>
        <taxon>Heteroptera</taxon>
        <taxon>Panheteroptera</taxon>
        <taxon>Cimicomorpha</taxon>
        <taxon>Reduviidae</taxon>
        <taxon>Harpactorinae</taxon>
        <taxon>Harpactorini</taxon>
        <taxon>Rhynocoris</taxon>
    </lineage>
</organism>
<dbReference type="Proteomes" id="UP001461498">
    <property type="component" value="Unassembled WGS sequence"/>
</dbReference>
<keyword evidence="1" id="KW-0472">Membrane</keyword>
<keyword evidence="1" id="KW-0812">Transmembrane</keyword>
<dbReference type="EMBL" id="JAPXFL010000013">
    <property type="protein sequence ID" value="KAK9498232.1"/>
    <property type="molecule type" value="Genomic_DNA"/>
</dbReference>
<keyword evidence="1" id="KW-1133">Transmembrane helix</keyword>
<evidence type="ECO:0000313" key="3">
    <source>
        <dbReference type="Proteomes" id="UP001461498"/>
    </source>
</evidence>
<reference evidence="2 3" key="1">
    <citation type="submission" date="2022-12" db="EMBL/GenBank/DDBJ databases">
        <title>Chromosome-level genome assembly of true bugs.</title>
        <authorList>
            <person name="Ma L."/>
            <person name="Li H."/>
        </authorList>
    </citation>
    <scope>NUCLEOTIDE SEQUENCE [LARGE SCALE GENOMIC DNA]</scope>
    <source>
        <strain evidence="2">Lab_2022b</strain>
    </source>
</reference>
<gene>
    <name evidence="2" type="ORF">O3M35_004092</name>
</gene>
<proteinExistence type="predicted"/>
<dbReference type="AlphaFoldDB" id="A0AAW1CIJ9"/>
<protein>
    <submittedName>
        <fullName evidence="2">Uncharacterized protein</fullName>
    </submittedName>
</protein>